<accession>A0ACC0QK54</accession>
<keyword evidence="2" id="KW-1185">Reference proteome</keyword>
<dbReference type="EMBL" id="CM046512">
    <property type="protein sequence ID" value="KAI8654622.1"/>
    <property type="molecule type" value="Genomic_DNA"/>
</dbReference>
<dbReference type="Proteomes" id="UP001065298">
    <property type="component" value="Chromosome 10"/>
</dbReference>
<evidence type="ECO:0000313" key="2">
    <source>
        <dbReference type="Proteomes" id="UP001065298"/>
    </source>
</evidence>
<organism evidence="1 2">
    <name type="scientific">Fusarium keratoplasticum</name>
    <dbReference type="NCBI Taxonomy" id="1328300"/>
    <lineage>
        <taxon>Eukaryota</taxon>
        <taxon>Fungi</taxon>
        <taxon>Dikarya</taxon>
        <taxon>Ascomycota</taxon>
        <taxon>Pezizomycotina</taxon>
        <taxon>Sordariomycetes</taxon>
        <taxon>Hypocreomycetidae</taxon>
        <taxon>Hypocreales</taxon>
        <taxon>Nectriaceae</taxon>
        <taxon>Fusarium</taxon>
        <taxon>Fusarium solani species complex</taxon>
    </lineage>
</organism>
<gene>
    <name evidence="1" type="ORF">NCS57_01208800</name>
</gene>
<evidence type="ECO:0000313" key="1">
    <source>
        <dbReference type="EMBL" id="KAI8654622.1"/>
    </source>
</evidence>
<name>A0ACC0QK54_9HYPO</name>
<proteinExistence type="predicted"/>
<sequence length="647" mass="72863">MGDSQNSRANDSVRKLQDAFGMQIKDIPKLTSRPQNPDAVKKAQLSMQASLLGKTPVWSFKGPTGLSSTFQNPNQDISGFSPLQACSECAKLLSFRESHALRQGYSYVPMRVAVQGYKKASLMLRDIENPEGKPLSFTIARLSQSDHDPAKSLTQVCVSEKEVATDRTFGLVKGWIQDCDTTHQHCHRSPGPLPTRVIQLQKGAPPRLYVSQREPLPYICLSYCWGAKQPVVTTTATLGSHLQELPVDQLPTTIKDALHVTERLGFEYLWIDALCIVQDSDDDKAVEVSKMHEVYQNSSLTICAARAETCLEGFLGPREMASVDFTIPFRLDYKATIQALNATVLLVEQNRTFKGKPMEPLHHRAWTMQETILSPRILLFSKYQLFFVCQEQAQQDGGIDDWNAYAEASSFHRLWGPRDSSTNPTKRAISDFELYFRPLASQDTTSLEEPSLQTTWERIMQDYSRRSISVPSDKLPALSSLATIFSQRTNLDYIAGMWKQWLPGALLWRLYKTASISRPKEWRAPTWSWLSVEGQVKNYENLSQLSSSAGNIAEIVECYTIPKTPSAPFGEISSAQLTISAFKPKSFEVDDWGVGEQNLYKKNDSDYPLKIGTAYLDLPMEDSPSDRPSRQVIMVGRLLRFTEWADN</sequence>
<protein>
    <submittedName>
        <fullName evidence="1">HET-domain-containing protein</fullName>
    </submittedName>
</protein>
<comment type="caution">
    <text evidence="1">The sequence shown here is derived from an EMBL/GenBank/DDBJ whole genome shotgun (WGS) entry which is preliminary data.</text>
</comment>
<reference evidence="1" key="1">
    <citation type="submission" date="2022-06" db="EMBL/GenBank/DDBJ databases">
        <title>Fusarium solani species complex genomes reveal bases of compartmentalisation and animal pathogenesis.</title>
        <authorList>
            <person name="Tsai I.J."/>
        </authorList>
    </citation>
    <scope>NUCLEOTIDE SEQUENCE</scope>
    <source>
        <strain evidence="1">Fu6.1</strain>
    </source>
</reference>